<name>A0A6N9V0P1_STRMI</name>
<evidence type="ECO:0000313" key="2">
    <source>
        <dbReference type="Proteomes" id="UP000471648"/>
    </source>
</evidence>
<dbReference type="Proteomes" id="UP000471648">
    <property type="component" value="Unassembled WGS sequence"/>
</dbReference>
<feature type="non-terminal residue" evidence="1">
    <location>
        <position position="1"/>
    </location>
</feature>
<organism evidence="1 2">
    <name type="scientific">Streptomyces microflavus</name>
    <name type="common">Streptomyces lipmanii</name>
    <dbReference type="NCBI Taxonomy" id="1919"/>
    <lineage>
        <taxon>Bacteria</taxon>
        <taxon>Bacillati</taxon>
        <taxon>Actinomycetota</taxon>
        <taxon>Actinomycetes</taxon>
        <taxon>Kitasatosporales</taxon>
        <taxon>Streptomycetaceae</taxon>
        <taxon>Streptomyces</taxon>
    </lineage>
</organism>
<protein>
    <submittedName>
        <fullName evidence="1">NAD(P)/FAD-dependent oxidoreductase</fullName>
    </submittedName>
</protein>
<dbReference type="EMBL" id="JAAGME010000238">
    <property type="protein sequence ID" value="NEB66404.1"/>
    <property type="molecule type" value="Genomic_DNA"/>
</dbReference>
<reference evidence="1 2" key="1">
    <citation type="submission" date="2020-01" db="EMBL/GenBank/DDBJ databases">
        <title>Insect and environment-associated Actinomycetes.</title>
        <authorList>
            <person name="Currrie C."/>
            <person name="Chevrette M."/>
            <person name="Carlson C."/>
            <person name="Stubbendieck R."/>
            <person name="Wendt-Pienkowski E."/>
        </authorList>
    </citation>
    <scope>NUCLEOTIDE SEQUENCE [LARGE SCALE GENOMIC DNA]</scope>
    <source>
        <strain evidence="1 2">SID14438</strain>
    </source>
</reference>
<evidence type="ECO:0000313" key="1">
    <source>
        <dbReference type="EMBL" id="NEB66404.1"/>
    </source>
</evidence>
<proteinExistence type="predicted"/>
<dbReference type="AlphaFoldDB" id="A0A6N9V0P1"/>
<accession>A0A6N9V0P1</accession>
<feature type="non-terminal residue" evidence="1">
    <location>
        <position position="69"/>
    </location>
</feature>
<sequence>FYSDPDRLQAHLTALSPADAQRIKEFCGRLRAFRKALAVYPFLKPVGLMGRLERLRMLASFVPYANAVR</sequence>
<comment type="caution">
    <text evidence="1">The sequence shown here is derived from an EMBL/GenBank/DDBJ whole genome shotgun (WGS) entry which is preliminary data.</text>
</comment>
<gene>
    <name evidence="1" type="ORF">G3I39_04930</name>
</gene>